<reference evidence="11" key="2">
    <citation type="submission" date="2025-08" db="UniProtKB">
        <authorList>
            <consortium name="Ensembl"/>
        </authorList>
    </citation>
    <scope>IDENTIFICATION</scope>
</reference>
<dbReference type="Ensembl" id="ENSPMRT00000028559.1">
    <property type="protein sequence ID" value="ENSPMRP00000026917.1"/>
    <property type="gene ID" value="ENSPMRG00000017384.1"/>
</dbReference>
<evidence type="ECO:0000313" key="12">
    <source>
        <dbReference type="Proteomes" id="UP000472272"/>
    </source>
</evidence>
<sequence>MTYSVCHYFLQGHCRFGDNCWNEHPRQHAGRANAGKNGRMSRSASPPAASLRSGRRVAWSGHNQRYSNPVQTSSFSKSTSWHNRDSGFSQNRYAALNSTENVGNSGIVDEEDKLLEIIMKDMESWESSGQWMFSTYSPMKEKPNISGFPDFLPEELRLEYYNSRANNNVQNYINSVQQLASQWRSRLLELKNINASTKAALVSVIEKMKRSSFKVSNLFCKVCKSFSHVSEIIVMVMYRIFRPIGRTFPPPKMKGKCVCILWGECRLSLKPGEPHRQPHKLGGQRGGGTPPSRCLPTWFGGWRRGDACFSPPPAPQAWGTAGRRSAPSHCLPTWFGGWRRASPSPSPACSQSGLRAALRKLWEPSATSRWLPRLAESCLFGGLGWGKLGLLPPQPHAWGGGDKKILYPPPKKNLDASYGPVRPIGQKIR</sequence>
<comment type="subcellular location">
    <subcellularLocation>
        <location evidence="1">Nucleus membrane</location>
        <topology evidence="1">Peripheral membrane protein</topology>
        <orientation evidence="1">Cytoplasmic side</orientation>
    </subcellularLocation>
    <subcellularLocation>
        <location evidence="2">Nucleus</location>
        <location evidence="2">Nuclear pore complex</location>
    </subcellularLocation>
</comment>
<gene>
    <name evidence="11" type="primary">NUP42</name>
</gene>
<evidence type="ECO:0000256" key="4">
    <source>
        <dbReference type="ARBA" id="ARBA00023242"/>
    </source>
</evidence>
<evidence type="ECO:0000256" key="3">
    <source>
        <dbReference type="ARBA" id="ARBA00023132"/>
    </source>
</evidence>
<keyword evidence="3" id="KW-0653">Protein transport</keyword>
<feature type="region of interest" description="Disordered" evidence="9">
    <location>
        <begin position="28"/>
        <end position="83"/>
    </location>
</feature>
<feature type="compositionally biased region" description="Low complexity" evidence="9">
    <location>
        <begin position="38"/>
        <end position="52"/>
    </location>
</feature>
<dbReference type="PANTHER" id="PTHR46527">
    <property type="entry name" value="NUCLEOPORIN-LIKE PROTEIN 2"/>
    <property type="match status" value="1"/>
</dbReference>
<dbReference type="GO" id="GO:0008270">
    <property type="term" value="F:zinc ion binding"/>
    <property type="evidence" value="ECO:0007669"/>
    <property type="project" value="UniProtKB-KW"/>
</dbReference>
<dbReference type="SMART" id="SM00356">
    <property type="entry name" value="ZnF_C3H1"/>
    <property type="match status" value="1"/>
</dbReference>
<evidence type="ECO:0000256" key="5">
    <source>
        <dbReference type="ARBA" id="ARBA00037262"/>
    </source>
</evidence>
<dbReference type="InterPro" id="IPR000571">
    <property type="entry name" value="Znf_CCCH"/>
</dbReference>
<dbReference type="GO" id="GO:0005654">
    <property type="term" value="C:nucleoplasm"/>
    <property type="evidence" value="ECO:0007669"/>
    <property type="project" value="Ensembl"/>
</dbReference>
<evidence type="ECO:0000256" key="8">
    <source>
        <dbReference type="PROSITE-ProRule" id="PRU00723"/>
    </source>
</evidence>
<dbReference type="Gene3D" id="4.10.1000.10">
    <property type="entry name" value="Zinc finger, CCCH-type"/>
    <property type="match status" value="1"/>
</dbReference>
<organism evidence="11 12">
    <name type="scientific">Podarcis muralis</name>
    <name type="common">Wall lizard</name>
    <name type="synonym">Lacerta muralis</name>
    <dbReference type="NCBI Taxonomy" id="64176"/>
    <lineage>
        <taxon>Eukaryota</taxon>
        <taxon>Metazoa</taxon>
        <taxon>Chordata</taxon>
        <taxon>Craniata</taxon>
        <taxon>Vertebrata</taxon>
        <taxon>Euteleostomi</taxon>
        <taxon>Lepidosauria</taxon>
        <taxon>Squamata</taxon>
        <taxon>Bifurcata</taxon>
        <taxon>Unidentata</taxon>
        <taxon>Episquamata</taxon>
        <taxon>Laterata</taxon>
        <taxon>Lacertibaenia</taxon>
        <taxon>Lacertidae</taxon>
        <taxon>Podarcis</taxon>
    </lineage>
</organism>
<keyword evidence="8" id="KW-0479">Metal-binding</keyword>
<dbReference type="Proteomes" id="UP000472272">
    <property type="component" value="Chromosome 12"/>
</dbReference>
<dbReference type="GO" id="GO:0006611">
    <property type="term" value="P:protein export from nucleus"/>
    <property type="evidence" value="ECO:0007669"/>
    <property type="project" value="Ensembl"/>
</dbReference>
<evidence type="ECO:0000256" key="2">
    <source>
        <dbReference type="ARBA" id="ARBA00004567"/>
    </source>
</evidence>
<dbReference type="GO" id="GO:0005829">
    <property type="term" value="C:cytosol"/>
    <property type="evidence" value="ECO:0007669"/>
    <property type="project" value="Ensembl"/>
</dbReference>
<keyword evidence="8" id="KW-0862">Zinc</keyword>
<protein>
    <recommendedName>
        <fullName evidence="6">Nucleoporin NUP42</fullName>
    </recommendedName>
    <alternativeName>
        <fullName evidence="7">Nucleoporin-like protein 2</fullName>
    </alternativeName>
</protein>
<evidence type="ECO:0000256" key="1">
    <source>
        <dbReference type="ARBA" id="ARBA00004335"/>
    </source>
</evidence>
<evidence type="ECO:0000256" key="9">
    <source>
        <dbReference type="SAM" id="MobiDB-lite"/>
    </source>
</evidence>
<keyword evidence="3" id="KW-0509">mRNA transport</keyword>
<feature type="compositionally biased region" description="Polar residues" evidence="9">
    <location>
        <begin position="61"/>
        <end position="83"/>
    </location>
</feature>
<keyword evidence="3" id="KW-0813">Transport</keyword>
<dbReference type="GeneTree" id="ENSGT00390000000118"/>
<dbReference type="AlphaFoldDB" id="A0A670JVW9"/>
<keyword evidence="12" id="KW-1185">Reference proteome</keyword>
<keyword evidence="4" id="KW-0539">Nucleus</keyword>
<name>A0A670JVW9_PODMU</name>
<dbReference type="PANTHER" id="PTHR46527:SF1">
    <property type="entry name" value="NUCLEOPORIN NUP42"/>
    <property type="match status" value="1"/>
</dbReference>
<comment type="function">
    <text evidence="5">Required for the export of mRNAs containing poly(A) tails from the nucleus into the cytoplasm.</text>
</comment>
<evidence type="ECO:0000313" key="11">
    <source>
        <dbReference type="Ensembl" id="ENSPMRP00000026917.1"/>
    </source>
</evidence>
<feature type="zinc finger region" description="C3H1-type" evidence="8">
    <location>
        <begin position="5"/>
        <end position="27"/>
    </location>
</feature>
<dbReference type="GO" id="GO:0005643">
    <property type="term" value="C:nuclear pore"/>
    <property type="evidence" value="ECO:0007669"/>
    <property type="project" value="UniProtKB-SubCell"/>
</dbReference>
<dbReference type="GO" id="GO:0031965">
    <property type="term" value="C:nuclear membrane"/>
    <property type="evidence" value="ECO:0007669"/>
    <property type="project" value="UniProtKB-SubCell"/>
</dbReference>
<dbReference type="PROSITE" id="PS50103">
    <property type="entry name" value="ZF_C3H1"/>
    <property type="match status" value="1"/>
</dbReference>
<evidence type="ECO:0000256" key="7">
    <source>
        <dbReference type="ARBA" id="ARBA00042384"/>
    </source>
</evidence>
<feature type="domain" description="C3H1-type" evidence="10">
    <location>
        <begin position="5"/>
        <end position="27"/>
    </location>
</feature>
<dbReference type="GO" id="GO:0005049">
    <property type="term" value="F:nuclear export signal receptor activity"/>
    <property type="evidence" value="ECO:0007669"/>
    <property type="project" value="Ensembl"/>
</dbReference>
<keyword evidence="3" id="KW-0811">Translocation</keyword>
<accession>A0A670JVW9</accession>
<keyword evidence="8" id="KW-0863">Zinc-finger</keyword>
<proteinExistence type="predicted"/>
<reference evidence="11" key="3">
    <citation type="submission" date="2025-09" db="UniProtKB">
        <authorList>
            <consortium name="Ensembl"/>
        </authorList>
    </citation>
    <scope>IDENTIFICATION</scope>
</reference>
<dbReference type="InterPro" id="IPR051767">
    <property type="entry name" value="Nucleoporin_NUP42"/>
</dbReference>
<evidence type="ECO:0000259" key="10">
    <source>
        <dbReference type="PROSITE" id="PS50103"/>
    </source>
</evidence>
<evidence type="ECO:0000256" key="6">
    <source>
        <dbReference type="ARBA" id="ARBA00039886"/>
    </source>
</evidence>
<reference evidence="11 12" key="1">
    <citation type="journal article" date="2019" name="Proc. Natl. Acad. Sci. U.S.A.">
        <title>Regulatory changes in pterin and carotenoid genes underlie balanced color polymorphisms in the wall lizard.</title>
        <authorList>
            <person name="Andrade P."/>
            <person name="Pinho C."/>
            <person name="Perez I de Lanuza G."/>
            <person name="Afonso S."/>
            <person name="Brejcha J."/>
            <person name="Rubin C.J."/>
            <person name="Wallerman O."/>
            <person name="Pereira P."/>
            <person name="Sabatino S.J."/>
            <person name="Bellati A."/>
            <person name="Pellitteri-Rosa D."/>
            <person name="Bosakova Z."/>
            <person name="Bunikis I."/>
            <person name="Carretero M.A."/>
            <person name="Feiner N."/>
            <person name="Marsik P."/>
            <person name="Pauperio F."/>
            <person name="Salvi D."/>
            <person name="Soler L."/>
            <person name="While G.M."/>
            <person name="Uller T."/>
            <person name="Font E."/>
            <person name="Andersson L."/>
            <person name="Carneiro M."/>
        </authorList>
    </citation>
    <scope>NUCLEOTIDE SEQUENCE</scope>
</reference>
<keyword evidence="3" id="KW-0906">Nuclear pore complex</keyword>